<sequence length="90" mass="9689">MDKNQIKKALAANGYDFSIVAAAIERSPSLISKVAARKARSRIVANAIAKAIGMPVQEVFPDIEDYHNPLPSGNSAREQKAAELAKLLND</sequence>
<gene>
    <name evidence="1" type="ORF">CWE06_04110</name>
</gene>
<dbReference type="Gene3D" id="1.10.260.40">
    <property type="entry name" value="lambda repressor-like DNA-binding domains"/>
    <property type="match status" value="1"/>
</dbReference>
<dbReference type="EMBL" id="PIPI01000001">
    <property type="protein sequence ID" value="RUO22024.1"/>
    <property type="molecule type" value="Genomic_DNA"/>
</dbReference>
<dbReference type="RefSeq" id="WP_126791391.1">
    <property type="nucleotide sequence ID" value="NZ_PIPI01000001.1"/>
</dbReference>
<name>A0A432VZB1_9GAMM</name>
<protein>
    <submittedName>
        <fullName evidence="1">DNA-binding protein</fullName>
    </submittedName>
</protein>
<evidence type="ECO:0000313" key="1">
    <source>
        <dbReference type="EMBL" id="RUO22024.1"/>
    </source>
</evidence>
<dbReference type="InterPro" id="IPR010982">
    <property type="entry name" value="Lambda_DNA-bd_dom_sf"/>
</dbReference>
<reference evidence="1 2" key="1">
    <citation type="journal article" date="2011" name="Front. Microbiol.">
        <title>Genomic signatures of strain selection and enhancement in Bacillus atrophaeus var. globigii, a historical biowarfare simulant.</title>
        <authorList>
            <person name="Gibbons H.S."/>
            <person name="Broomall S.M."/>
            <person name="McNew L.A."/>
            <person name="Daligault H."/>
            <person name="Chapman C."/>
            <person name="Bruce D."/>
            <person name="Karavis M."/>
            <person name="Krepps M."/>
            <person name="McGregor P.A."/>
            <person name="Hong C."/>
            <person name="Park K.H."/>
            <person name="Akmal A."/>
            <person name="Feldman A."/>
            <person name="Lin J.S."/>
            <person name="Chang W.E."/>
            <person name="Higgs B.W."/>
            <person name="Demirev P."/>
            <person name="Lindquist J."/>
            <person name="Liem A."/>
            <person name="Fochler E."/>
            <person name="Read T.D."/>
            <person name="Tapia R."/>
            <person name="Johnson S."/>
            <person name="Bishop-Lilly K.A."/>
            <person name="Detter C."/>
            <person name="Han C."/>
            <person name="Sozhamannan S."/>
            <person name="Rosenzweig C.N."/>
            <person name="Skowronski E.W."/>
        </authorList>
    </citation>
    <scope>NUCLEOTIDE SEQUENCE [LARGE SCALE GENOMIC DNA]</scope>
    <source>
        <strain evidence="1 2">AK5</strain>
    </source>
</reference>
<dbReference type="OrthoDB" id="5683648at2"/>
<dbReference type="GO" id="GO:0003677">
    <property type="term" value="F:DNA binding"/>
    <property type="evidence" value="ECO:0007669"/>
    <property type="project" value="UniProtKB-KW"/>
</dbReference>
<dbReference type="Proteomes" id="UP000288212">
    <property type="component" value="Unassembled WGS sequence"/>
</dbReference>
<comment type="caution">
    <text evidence="1">The sequence shown here is derived from an EMBL/GenBank/DDBJ whole genome shotgun (WGS) entry which is preliminary data.</text>
</comment>
<keyword evidence="2" id="KW-1185">Reference proteome</keyword>
<keyword evidence="1" id="KW-0238">DNA-binding</keyword>
<proteinExistence type="predicted"/>
<organism evidence="1 2">
    <name type="scientific">Aliidiomarina haloalkalitolerans</name>
    <dbReference type="NCBI Taxonomy" id="859059"/>
    <lineage>
        <taxon>Bacteria</taxon>
        <taxon>Pseudomonadati</taxon>
        <taxon>Pseudomonadota</taxon>
        <taxon>Gammaproteobacteria</taxon>
        <taxon>Alteromonadales</taxon>
        <taxon>Idiomarinaceae</taxon>
        <taxon>Aliidiomarina</taxon>
    </lineage>
</organism>
<accession>A0A432VZB1</accession>
<dbReference type="AlphaFoldDB" id="A0A432VZB1"/>
<evidence type="ECO:0000313" key="2">
    <source>
        <dbReference type="Proteomes" id="UP000288212"/>
    </source>
</evidence>